<dbReference type="AlphaFoldDB" id="A0AAN1TXC1"/>
<accession>A0AAN1TXC1</accession>
<proteinExistence type="predicted"/>
<evidence type="ECO:0000313" key="3">
    <source>
        <dbReference type="Proteomes" id="UP000241538"/>
    </source>
</evidence>
<organism evidence="2 3">
    <name type="scientific">Pantoea vagans</name>
    <dbReference type="NCBI Taxonomy" id="470934"/>
    <lineage>
        <taxon>Bacteria</taxon>
        <taxon>Pseudomonadati</taxon>
        <taxon>Pseudomonadota</taxon>
        <taxon>Gammaproteobacteria</taxon>
        <taxon>Enterobacterales</taxon>
        <taxon>Erwiniaceae</taxon>
        <taxon>Pantoea</taxon>
    </lineage>
</organism>
<dbReference type="Pfam" id="PF08845">
    <property type="entry name" value="SymE_toxin"/>
    <property type="match status" value="1"/>
</dbReference>
<dbReference type="GO" id="GO:0016788">
    <property type="term" value="F:hydrolase activity, acting on ester bonds"/>
    <property type="evidence" value="ECO:0007669"/>
    <property type="project" value="InterPro"/>
</dbReference>
<name>A0AAN1TXC1_9GAMM</name>
<evidence type="ECO:0000313" key="2">
    <source>
        <dbReference type="EMBL" id="AVV39309.1"/>
    </source>
</evidence>
<reference evidence="2 3" key="1">
    <citation type="journal article" date="2018" name="Int J Genomics">
        <title>Comparative Genomics Analysis of Plasmid pPV989-94 from a Clinical Isolate of Pantoea vagans PV989.</title>
        <authorList>
            <person name="Xu L."/>
            <person name="Yin M."/>
            <person name="Zhu T."/>
            <person name="Lu J."/>
            <person name="Bao Q."/>
        </authorList>
    </citation>
    <scope>NUCLEOTIDE SEQUENCE [LARGE SCALE GENOMIC DNA]</scope>
    <source>
        <strain evidence="2 3">PV989</strain>
    </source>
</reference>
<protein>
    <submittedName>
        <fullName evidence="2">Type I toxin-antitoxin system SymE family toxin</fullName>
    </submittedName>
</protein>
<dbReference type="EMBL" id="CP028349">
    <property type="protein sequence ID" value="AVV39309.1"/>
    <property type="molecule type" value="Genomic_DNA"/>
</dbReference>
<dbReference type="GO" id="GO:0005737">
    <property type="term" value="C:cytoplasm"/>
    <property type="evidence" value="ECO:0007669"/>
    <property type="project" value="InterPro"/>
</dbReference>
<sequence length="75" mass="8433">MNANLDQRHFSIKSVPSKTQRRYTIGYQPKRGDCTTPAIHLSGKWLREAGFDTGTVITVKIEQGCLLLIPESVQM</sequence>
<gene>
    <name evidence="2" type="ORF">C9381_14255</name>
</gene>
<evidence type="ECO:0000259" key="1">
    <source>
        <dbReference type="Pfam" id="PF08845"/>
    </source>
</evidence>
<dbReference type="GO" id="GO:0003723">
    <property type="term" value="F:RNA binding"/>
    <property type="evidence" value="ECO:0007669"/>
    <property type="project" value="InterPro"/>
</dbReference>
<dbReference type="GO" id="GO:0016070">
    <property type="term" value="P:RNA metabolic process"/>
    <property type="evidence" value="ECO:0007669"/>
    <property type="project" value="InterPro"/>
</dbReference>
<dbReference type="InterPro" id="IPR014944">
    <property type="entry name" value="Toxin_SymE-like"/>
</dbReference>
<feature type="domain" description="Toxin SymE-like" evidence="1">
    <location>
        <begin position="20"/>
        <end position="68"/>
    </location>
</feature>
<dbReference type="Proteomes" id="UP000241538">
    <property type="component" value="Chromosome"/>
</dbReference>